<name>F5W1H2_9STRE</name>
<dbReference type="EMBL" id="AFNN01000023">
    <property type="protein sequence ID" value="EGL85173.1"/>
    <property type="molecule type" value="Genomic_DNA"/>
</dbReference>
<dbReference type="Proteomes" id="UP000010138">
    <property type="component" value="Unassembled WGS sequence"/>
</dbReference>
<evidence type="ECO:0000313" key="2">
    <source>
        <dbReference type="EMBL" id="EGL85173.1"/>
    </source>
</evidence>
<gene>
    <name evidence="2" type="ORF">HMPREF9967_0381</name>
</gene>
<sequence>METLQSIENKINKLIEQNQKDITQAEAELAKSFQAIEKANEEILAAQKEINSEKYTKAKTDLWTAERSKEFYEERLRMLTKEPLMEYAEFHEMVNNLERLADEEQRAYFEPLARQIEETLKIGDEAYQKAQKADTLMKKLDKDISKGVDRFRRSPDGGIYSHFMNGLSYQPRYAVYHEEDGLRELIKRYKKTADI</sequence>
<organism evidence="2 3">
    <name type="scientific">Streptococcus infantis SK1076</name>
    <dbReference type="NCBI Taxonomy" id="1005705"/>
    <lineage>
        <taxon>Bacteria</taxon>
        <taxon>Bacillati</taxon>
        <taxon>Bacillota</taxon>
        <taxon>Bacilli</taxon>
        <taxon>Lactobacillales</taxon>
        <taxon>Streptococcaceae</taxon>
        <taxon>Streptococcus</taxon>
    </lineage>
</organism>
<comment type="caution">
    <text evidence="2">The sequence shown here is derived from an EMBL/GenBank/DDBJ whole genome shotgun (WGS) entry which is preliminary data.</text>
</comment>
<evidence type="ECO:0000256" key="1">
    <source>
        <dbReference type="SAM" id="Coils"/>
    </source>
</evidence>
<dbReference type="AlphaFoldDB" id="F5W1H2"/>
<evidence type="ECO:0000313" key="3">
    <source>
        <dbReference type="Proteomes" id="UP000010138"/>
    </source>
</evidence>
<dbReference type="RefSeq" id="WP_006151015.1">
    <property type="nucleotide sequence ID" value="NZ_AFNN01000023.1"/>
</dbReference>
<accession>F5W1H2</accession>
<reference evidence="2 3" key="1">
    <citation type="submission" date="2011-04" db="EMBL/GenBank/DDBJ databases">
        <authorList>
            <person name="Durkin A.S."/>
            <person name="Radune D."/>
            <person name="Hostetler J."/>
            <person name="Torralba M."/>
            <person name="Gillis M."/>
            <person name="Methe B."/>
            <person name="Sutton G."/>
            <person name="Nelson K.E."/>
        </authorList>
    </citation>
    <scope>NUCLEOTIDE SEQUENCE [LARGE SCALE GENOMIC DNA]</scope>
    <source>
        <strain evidence="2 3">SK1076</strain>
    </source>
</reference>
<keyword evidence="1" id="KW-0175">Coiled coil</keyword>
<feature type="coiled-coil region" evidence="1">
    <location>
        <begin position="4"/>
        <end position="107"/>
    </location>
</feature>
<proteinExistence type="predicted"/>
<protein>
    <submittedName>
        <fullName evidence="2">Conserved domain protein</fullName>
    </submittedName>
</protein>